<proteinExistence type="predicted"/>
<feature type="transmembrane region" description="Helical" evidence="2">
    <location>
        <begin position="129"/>
        <end position="152"/>
    </location>
</feature>
<evidence type="ECO:0000313" key="4">
    <source>
        <dbReference type="WBParaSite" id="jg10334"/>
    </source>
</evidence>
<feature type="region of interest" description="Disordered" evidence="1">
    <location>
        <begin position="1"/>
        <end position="55"/>
    </location>
</feature>
<organism evidence="3 4">
    <name type="scientific">Ditylenchus dipsaci</name>
    <dbReference type="NCBI Taxonomy" id="166011"/>
    <lineage>
        <taxon>Eukaryota</taxon>
        <taxon>Metazoa</taxon>
        <taxon>Ecdysozoa</taxon>
        <taxon>Nematoda</taxon>
        <taxon>Chromadorea</taxon>
        <taxon>Rhabditida</taxon>
        <taxon>Tylenchina</taxon>
        <taxon>Tylenchomorpha</taxon>
        <taxon>Sphaerularioidea</taxon>
        <taxon>Anguinidae</taxon>
        <taxon>Anguininae</taxon>
        <taxon>Ditylenchus</taxon>
    </lineage>
</organism>
<keyword evidence="2" id="KW-0812">Transmembrane</keyword>
<name>A0A915CLT2_9BILA</name>
<sequence>MCPMSQGDGRNPSSSNQTTPQEDYTHTIVVGQQSAVQPRANVPRRSGGAKDGKLQEDDDGSNLLAALQQACFENYHTFAYTIIIGSYFIAFCLYLYLRLISWIFPQKIIYKRHCQKHENETIVRMELHYASATATFLVMATFQLVCFFFLTISSKWLEVRRTFTNFVSMEERLRNELVFAIKRVMFVTVLPSFVVYLLSSIVVTLAIFYMVGMRDSVNHVGSQVIIYFFDGCIRRKLQTAQRRTPNCSSRPDPQPAISVDIRQVPAASHQRSQAESSIPENPNKQPWAQEAQLPLLANNHNLALHLPQVGDPVSNNGLRACHSTPQTYMQDYESIMPVPHPNTDGYLMKYARNPFNHQ</sequence>
<reference evidence="4" key="1">
    <citation type="submission" date="2022-11" db="UniProtKB">
        <authorList>
            <consortium name="WormBaseParasite"/>
        </authorList>
    </citation>
    <scope>IDENTIFICATION</scope>
</reference>
<protein>
    <submittedName>
        <fullName evidence="4">Uncharacterized protein</fullName>
    </submittedName>
</protein>
<evidence type="ECO:0000313" key="3">
    <source>
        <dbReference type="Proteomes" id="UP000887574"/>
    </source>
</evidence>
<dbReference type="Proteomes" id="UP000887574">
    <property type="component" value="Unplaced"/>
</dbReference>
<keyword evidence="3" id="KW-1185">Reference proteome</keyword>
<dbReference type="AlphaFoldDB" id="A0A915CLT2"/>
<keyword evidence="2" id="KW-0472">Membrane</keyword>
<feature type="compositionally biased region" description="Polar residues" evidence="1">
    <location>
        <begin position="11"/>
        <end position="22"/>
    </location>
</feature>
<feature type="transmembrane region" description="Helical" evidence="2">
    <location>
        <begin position="78"/>
        <end position="97"/>
    </location>
</feature>
<keyword evidence="2" id="KW-1133">Transmembrane helix</keyword>
<accession>A0A915CLT2</accession>
<evidence type="ECO:0000256" key="2">
    <source>
        <dbReference type="SAM" id="Phobius"/>
    </source>
</evidence>
<feature type="transmembrane region" description="Helical" evidence="2">
    <location>
        <begin position="184"/>
        <end position="210"/>
    </location>
</feature>
<evidence type="ECO:0000256" key="1">
    <source>
        <dbReference type="SAM" id="MobiDB-lite"/>
    </source>
</evidence>
<dbReference type="WBParaSite" id="jg10334">
    <property type="protein sequence ID" value="jg10334"/>
    <property type="gene ID" value="jg10334"/>
</dbReference>